<dbReference type="SUPFAM" id="SSF51430">
    <property type="entry name" value="NAD(P)-linked oxidoreductase"/>
    <property type="match status" value="1"/>
</dbReference>
<name>C5BQD0_TERTT</name>
<dbReference type="Gene3D" id="3.20.20.100">
    <property type="entry name" value="NADP-dependent oxidoreductase domain"/>
    <property type="match status" value="1"/>
</dbReference>
<dbReference type="EMBL" id="CP001614">
    <property type="protein sequence ID" value="ACR10685.1"/>
    <property type="molecule type" value="Genomic_DNA"/>
</dbReference>
<dbReference type="NCBIfam" id="NF007912">
    <property type="entry name" value="PRK10625.1"/>
    <property type="match status" value="1"/>
</dbReference>
<dbReference type="InterPro" id="IPR050523">
    <property type="entry name" value="AKR_Detox_Biosynth"/>
</dbReference>
<keyword evidence="1" id="KW-0521">NADP</keyword>
<dbReference type="STRING" id="377629.TERTU_0978"/>
<evidence type="ECO:0000256" key="3">
    <source>
        <dbReference type="ARBA" id="ARBA00038157"/>
    </source>
</evidence>
<dbReference type="CDD" id="cd19094">
    <property type="entry name" value="AKR_Tas-like"/>
    <property type="match status" value="1"/>
</dbReference>
<dbReference type="OrthoDB" id="9772407at2"/>
<keyword evidence="7" id="KW-1185">Reference proteome</keyword>
<feature type="domain" description="NADP-dependent oxidoreductase" evidence="5">
    <location>
        <begin position="16"/>
        <end position="339"/>
    </location>
</feature>
<evidence type="ECO:0000259" key="5">
    <source>
        <dbReference type="Pfam" id="PF00248"/>
    </source>
</evidence>
<dbReference type="KEGG" id="ttu:TERTU_0978"/>
<comment type="similarity">
    <text evidence="3">Belongs to the aldo/keto reductase family. Aldo/keto reductase 2 subfamily.</text>
</comment>
<evidence type="ECO:0000313" key="7">
    <source>
        <dbReference type="Proteomes" id="UP000009080"/>
    </source>
</evidence>
<proteinExistence type="inferred from homology"/>
<accession>C5BQD0</accession>
<dbReference type="InterPro" id="IPR023210">
    <property type="entry name" value="NADP_OxRdtase_dom"/>
</dbReference>
<dbReference type="RefSeq" id="WP_015816797.1">
    <property type="nucleotide sequence ID" value="NC_012997.1"/>
</dbReference>
<protein>
    <recommendedName>
        <fullName evidence="4">Protein tas</fullName>
    </recommendedName>
</protein>
<dbReference type="HOGENOM" id="CLU_023205_2_0_6"/>
<evidence type="ECO:0000256" key="1">
    <source>
        <dbReference type="ARBA" id="ARBA00022857"/>
    </source>
</evidence>
<keyword evidence="2" id="KW-0560">Oxidoreductase</keyword>
<organism evidence="6 7">
    <name type="scientific">Teredinibacter turnerae (strain ATCC 39867 / T7901)</name>
    <dbReference type="NCBI Taxonomy" id="377629"/>
    <lineage>
        <taxon>Bacteria</taxon>
        <taxon>Pseudomonadati</taxon>
        <taxon>Pseudomonadota</taxon>
        <taxon>Gammaproteobacteria</taxon>
        <taxon>Cellvibrionales</taxon>
        <taxon>Cellvibrionaceae</taxon>
        <taxon>Teredinibacter</taxon>
    </lineage>
</organism>
<sequence length="348" mass="38743">MKYRKLGNTDIDVSVICLGSMTWGEQNTQEEGFAQLDMAVDMGVNFIDVAEMYSVPPRPETCGKSEEIIGHWLASRGCRDKVVLASKVTGRSDRNSGVGHIRDGARLSREHIFAAVEGSLKRLQTDYLDLYQVHWPERQTNFFGKLGYTHTEESDLIPIEETLDALNTLVTQGKVRHIGLSNETPWGIAEYLRLAEKHNLARVVSVQNPYNLINRTYEVGCAEFSMREQVGLLAYSPLAFGVLSGKYLNGSQPAGARLTLFDRFTRYGKVNAEDAVTAYVELAREHGLDAAQMALAFVNSREFVTANIIGATNLEQLKSNIESIDLELSEAVLEGIETIHQRYPNPSP</sequence>
<dbReference type="Pfam" id="PF00248">
    <property type="entry name" value="Aldo_ket_red"/>
    <property type="match status" value="1"/>
</dbReference>
<dbReference type="PANTHER" id="PTHR43364">
    <property type="entry name" value="NADH-SPECIFIC METHYLGLYOXAL REDUCTASE-RELATED"/>
    <property type="match status" value="1"/>
</dbReference>
<dbReference type="Proteomes" id="UP000009080">
    <property type="component" value="Chromosome"/>
</dbReference>
<dbReference type="GO" id="GO:0016491">
    <property type="term" value="F:oxidoreductase activity"/>
    <property type="evidence" value="ECO:0007669"/>
    <property type="project" value="UniProtKB-KW"/>
</dbReference>
<evidence type="ECO:0000256" key="4">
    <source>
        <dbReference type="ARBA" id="ARBA00070119"/>
    </source>
</evidence>
<reference evidence="6 7" key="1">
    <citation type="journal article" date="2009" name="PLoS ONE">
        <title>The complete genome of Teredinibacter turnerae T7901: an intracellular endosymbiont of marine wood-boring bivalves (shipworms).</title>
        <authorList>
            <person name="Yang J.C."/>
            <person name="Madupu R."/>
            <person name="Durkin A.S."/>
            <person name="Ekborg N.A."/>
            <person name="Pedamallu C.S."/>
            <person name="Hostetler J.B."/>
            <person name="Radune D."/>
            <person name="Toms B.S."/>
            <person name="Henrissat B."/>
            <person name="Coutinho P.M."/>
            <person name="Schwarz S."/>
            <person name="Field L."/>
            <person name="Trindade-Silva A.E."/>
            <person name="Soares C.A.G."/>
            <person name="Elshahawi S."/>
            <person name="Hanora A."/>
            <person name="Schmidt E.W."/>
            <person name="Haygood M.G."/>
            <person name="Posfai J."/>
            <person name="Benner J."/>
            <person name="Madinger C."/>
            <person name="Nove J."/>
            <person name="Anton B."/>
            <person name="Chaudhary K."/>
            <person name="Foster J."/>
            <person name="Holman A."/>
            <person name="Kumar S."/>
            <person name="Lessard P.A."/>
            <person name="Luyten Y.A."/>
            <person name="Slatko B."/>
            <person name="Wood N."/>
            <person name="Wu B."/>
            <person name="Teplitski M."/>
            <person name="Mougous J.D."/>
            <person name="Ward N."/>
            <person name="Eisen J.A."/>
            <person name="Badger J.H."/>
            <person name="Distel D.L."/>
        </authorList>
    </citation>
    <scope>NUCLEOTIDE SEQUENCE [LARGE SCALE GENOMIC DNA]</scope>
    <source>
        <strain evidence="7">ATCC 39867 / T7901</strain>
    </source>
</reference>
<evidence type="ECO:0000313" key="6">
    <source>
        <dbReference type="EMBL" id="ACR10685.1"/>
    </source>
</evidence>
<dbReference type="PANTHER" id="PTHR43364:SF4">
    <property type="entry name" value="NAD(P)-LINKED OXIDOREDUCTASE SUPERFAMILY PROTEIN"/>
    <property type="match status" value="1"/>
</dbReference>
<gene>
    <name evidence="6" type="ordered locus">TERTU_0978</name>
</gene>
<dbReference type="eggNOG" id="COG0667">
    <property type="taxonomic scope" value="Bacteria"/>
</dbReference>
<evidence type="ECO:0000256" key="2">
    <source>
        <dbReference type="ARBA" id="ARBA00023002"/>
    </source>
</evidence>
<dbReference type="AlphaFoldDB" id="C5BQD0"/>
<dbReference type="InterPro" id="IPR036812">
    <property type="entry name" value="NAD(P)_OxRdtase_dom_sf"/>
</dbReference>
<dbReference type="FunFam" id="3.20.20.100:FF:000005">
    <property type="entry name" value="NADP(H)-dependent aldo-keto reductase"/>
    <property type="match status" value="1"/>
</dbReference>